<dbReference type="EMBL" id="JAENIJ010000009">
    <property type="protein sequence ID" value="MBK1882278.1"/>
    <property type="molecule type" value="Genomic_DNA"/>
</dbReference>
<name>A0A934VVZ2_9BACT</name>
<feature type="chain" id="PRO_5036736994" evidence="1">
    <location>
        <begin position="21"/>
        <end position="223"/>
    </location>
</feature>
<feature type="signal peptide" evidence="1">
    <location>
        <begin position="1"/>
        <end position="20"/>
    </location>
</feature>
<protein>
    <submittedName>
        <fullName evidence="2">PEP-CTERM sorting domain-containing protein</fullName>
    </submittedName>
</protein>
<accession>A0A934VVZ2</accession>
<reference evidence="2" key="1">
    <citation type="submission" date="2021-01" db="EMBL/GenBank/DDBJ databases">
        <title>Modified the classification status of verrucomicrobia.</title>
        <authorList>
            <person name="Feng X."/>
        </authorList>
    </citation>
    <scope>NUCLEOTIDE SEQUENCE</scope>
    <source>
        <strain evidence="2">KCTC 22041</strain>
    </source>
</reference>
<dbReference type="Proteomes" id="UP000603141">
    <property type="component" value="Unassembled WGS sequence"/>
</dbReference>
<keyword evidence="3" id="KW-1185">Reference proteome</keyword>
<dbReference type="NCBIfam" id="TIGR02595">
    <property type="entry name" value="PEP_CTERM"/>
    <property type="match status" value="1"/>
</dbReference>
<organism evidence="2 3">
    <name type="scientific">Luteolibacter pohnpeiensis</name>
    <dbReference type="NCBI Taxonomy" id="454153"/>
    <lineage>
        <taxon>Bacteria</taxon>
        <taxon>Pseudomonadati</taxon>
        <taxon>Verrucomicrobiota</taxon>
        <taxon>Verrucomicrobiia</taxon>
        <taxon>Verrucomicrobiales</taxon>
        <taxon>Verrucomicrobiaceae</taxon>
        <taxon>Luteolibacter</taxon>
    </lineage>
</organism>
<dbReference type="InterPro" id="IPR013424">
    <property type="entry name" value="Ice-binding_C"/>
</dbReference>
<comment type="caution">
    <text evidence="2">The sequence shown here is derived from an EMBL/GenBank/DDBJ whole genome shotgun (WGS) entry which is preliminary data.</text>
</comment>
<evidence type="ECO:0000256" key="1">
    <source>
        <dbReference type="SAM" id="SignalP"/>
    </source>
</evidence>
<proteinExistence type="predicted"/>
<dbReference type="RefSeq" id="WP_200269262.1">
    <property type="nucleotide sequence ID" value="NZ_JAENIJ010000009.1"/>
</dbReference>
<sequence length="223" mass="24191">MKRFATLLSLCSLVPCVASAAIIYVVPTSDNTLPYNSSSGPEIKNDFDITTGEATPDSVIYPPTTVEPAADQSFGFSFDSVEAFLWQQQSTRNYISFATYVSSPPNDNVVVFDEGITIGSTTDFGSWYNSDIPINENDFTLGTSFYVAFTLQQDTGSGSVSLAPVQYGWMEILITDTEYTILGWAYESEPGVSIVVGAVPEPSVPLVLGLSSMALVLRRKRRA</sequence>
<evidence type="ECO:0000313" key="2">
    <source>
        <dbReference type="EMBL" id="MBK1882278.1"/>
    </source>
</evidence>
<dbReference type="AlphaFoldDB" id="A0A934VVZ2"/>
<evidence type="ECO:0000313" key="3">
    <source>
        <dbReference type="Proteomes" id="UP000603141"/>
    </source>
</evidence>
<gene>
    <name evidence="2" type="ORF">JIN85_07625</name>
</gene>
<keyword evidence="1" id="KW-0732">Signal</keyword>